<reference evidence="7 8" key="1">
    <citation type="submission" date="2018-01" db="EMBL/GenBank/DDBJ databases">
        <title>Draft genome sequence of Paucibacter aquatile CR182 isolated from freshwater of the Nakdong River.</title>
        <authorList>
            <person name="Choi A."/>
            <person name="Chung E.J."/>
        </authorList>
    </citation>
    <scope>NUCLEOTIDE SEQUENCE [LARGE SCALE GENOMIC DNA]</scope>
    <source>
        <strain evidence="7 8">CR182</strain>
    </source>
</reference>
<dbReference type="PANTHER" id="PTHR12778">
    <property type="entry name" value="SOLUTE CARRIER FAMILY 33 ACETYL-COA TRANSPORTER -RELATED"/>
    <property type="match status" value="1"/>
</dbReference>
<keyword evidence="2" id="KW-0813">Transport</keyword>
<keyword evidence="8" id="KW-1185">Reference proteome</keyword>
<dbReference type="AlphaFoldDB" id="A0A2N8L0I6"/>
<dbReference type="EMBL" id="POSP01000003">
    <property type="protein sequence ID" value="PND39220.1"/>
    <property type="molecule type" value="Genomic_DNA"/>
</dbReference>
<evidence type="ECO:0000256" key="4">
    <source>
        <dbReference type="ARBA" id="ARBA00022989"/>
    </source>
</evidence>
<dbReference type="InterPro" id="IPR036259">
    <property type="entry name" value="MFS_trans_sf"/>
</dbReference>
<feature type="transmembrane region" description="Helical" evidence="6">
    <location>
        <begin position="375"/>
        <end position="394"/>
    </location>
</feature>
<feature type="transmembrane region" description="Helical" evidence="6">
    <location>
        <begin position="42"/>
        <end position="62"/>
    </location>
</feature>
<dbReference type="GO" id="GO:0022857">
    <property type="term" value="F:transmembrane transporter activity"/>
    <property type="evidence" value="ECO:0007669"/>
    <property type="project" value="InterPro"/>
</dbReference>
<dbReference type="PROSITE" id="PS00216">
    <property type="entry name" value="SUGAR_TRANSPORT_1"/>
    <property type="match status" value="1"/>
</dbReference>
<comment type="subcellular location">
    <subcellularLocation>
        <location evidence="1">Membrane</location>
        <topology evidence="1">Multi-pass membrane protein</topology>
    </subcellularLocation>
</comment>
<dbReference type="RefSeq" id="WP_102769140.1">
    <property type="nucleotide sequence ID" value="NZ_POSP01000003.1"/>
</dbReference>
<feature type="transmembrane region" description="Helical" evidence="6">
    <location>
        <begin position="301"/>
        <end position="321"/>
    </location>
</feature>
<evidence type="ECO:0000256" key="5">
    <source>
        <dbReference type="ARBA" id="ARBA00023136"/>
    </source>
</evidence>
<evidence type="ECO:0000256" key="6">
    <source>
        <dbReference type="SAM" id="Phobius"/>
    </source>
</evidence>
<sequence length="585" mass="62381">MRLPNLLGSRNGRLSAFFFLYMTEGIPLGFAATAVATQLRRMGVGPAEIGAFVAAFYLPWAFKWAFGPLVDVFRSQRFGHRRGWILFTQLIMAATLGVLVFVKLPEQLALFTAILLVHNTFAAMQDVAIDALACNTLHPEERGLANGLMFAGAAVGQAVGGSGVLFLMAYIGFQNSFVFVALSILAVTGFIVLPMKEALAQAGETAHQAGRGLRHALGEMRSFAMDAFRSFIGTRGAYAGVFFALLPCGAMSLSLALQSNLSVELGLNDDQVAWMNLATSVVSGAAMVLGGLLSDRIGRRVVLSAAVILMSLPVAYLALVLQQHGYVMPRAADSKAAVEPALVTALWVAVLGFNVFMGLMYGVRSALFMDVTNPKVAATQFTAYMALMNLSIAYTATWQGLSIEAFGYPVTLAIDATVGLFCLALMHLMKKPASQAAQISDSLAEHRARKSAWGIGLLCLAWLPFWALRAELGAALPIANVFFTMLFVIAPLFLLAGREVLGAGISPGLRRSAACLALPLLAIYGRKWVDGLQAGVAPWAQNSVGLMVADGLIYLLPLLSGLVLIQLARQDWQILSPKVASGATL</sequence>
<organism evidence="7 8">
    <name type="scientific">Kinneretia aquatilis</name>
    <dbReference type="NCBI Taxonomy" id="2070761"/>
    <lineage>
        <taxon>Bacteria</taxon>
        <taxon>Pseudomonadati</taxon>
        <taxon>Pseudomonadota</taxon>
        <taxon>Betaproteobacteria</taxon>
        <taxon>Burkholderiales</taxon>
        <taxon>Sphaerotilaceae</taxon>
        <taxon>Roseateles</taxon>
    </lineage>
</organism>
<evidence type="ECO:0000313" key="7">
    <source>
        <dbReference type="EMBL" id="PND39220.1"/>
    </source>
</evidence>
<feature type="transmembrane region" description="Helical" evidence="6">
    <location>
        <begin position="474"/>
        <end position="496"/>
    </location>
</feature>
<keyword evidence="4 6" id="KW-1133">Transmembrane helix</keyword>
<feature type="transmembrane region" description="Helical" evidence="6">
    <location>
        <begin position="341"/>
        <end position="363"/>
    </location>
</feature>
<evidence type="ECO:0008006" key="9">
    <source>
        <dbReference type="Google" id="ProtNLM"/>
    </source>
</evidence>
<dbReference type="PANTHER" id="PTHR12778:SF10">
    <property type="entry name" value="MAJOR FACILITATOR SUPERFAMILY DOMAIN-CONTAINING PROTEIN 3"/>
    <property type="match status" value="1"/>
</dbReference>
<dbReference type="GO" id="GO:0016020">
    <property type="term" value="C:membrane"/>
    <property type="evidence" value="ECO:0007669"/>
    <property type="project" value="UniProtKB-SubCell"/>
</dbReference>
<dbReference type="InterPro" id="IPR004752">
    <property type="entry name" value="AmpG_permease/AT-1"/>
</dbReference>
<protein>
    <recommendedName>
        <fullName evidence="9">Major facilitator superfamily (MFS) profile domain-containing protein</fullName>
    </recommendedName>
</protein>
<evidence type="ECO:0000256" key="2">
    <source>
        <dbReference type="ARBA" id="ARBA00022448"/>
    </source>
</evidence>
<keyword evidence="3 6" id="KW-0812">Transmembrane</keyword>
<feature type="transmembrane region" description="Helical" evidence="6">
    <location>
        <begin position="108"/>
        <end position="132"/>
    </location>
</feature>
<dbReference type="Gene3D" id="1.20.1250.20">
    <property type="entry name" value="MFS general substrate transporter like domains"/>
    <property type="match status" value="2"/>
</dbReference>
<feature type="transmembrane region" description="Helical" evidence="6">
    <location>
        <begin position="508"/>
        <end position="525"/>
    </location>
</feature>
<feature type="transmembrane region" description="Helical" evidence="6">
    <location>
        <begin position="237"/>
        <end position="257"/>
    </location>
</feature>
<feature type="transmembrane region" description="Helical" evidence="6">
    <location>
        <begin position="177"/>
        <end position="195"/>
    </location>
</feature>
<feature type="transmembrane region" description="Helical" evidence="6">
    <location>
        <begin position="450"/>
        <end position="468"/>
    </location>
</feature>
<proteinExistence type="predicted"/>
<feature type="transmembrane region" description="Helical" evidence="6">
    <location>
        <begin position="12"/>
        <end position="36"/>
    </location>
</feature>
<feature type="transmembrane region" description="Helical" evidence="6">
    <location>
        <begin position="272"/>
        <end position="294"/>
    </location>
</feature>
<evidence type="ECO:0000256" key="1">
    <source>
        <dbReference type="ARBA" id="ARBA00004141"/>
    </source>
</evidence>
<dbReference type="InterPro" id="IPR005829">
    <property type="entry name" value="Sugar_transporter_CS"/>
</dbReference>
<feature type="transmembrane region" description="Helical" evidence="6">
    <location>
        <begin position="406"/>
        <end position="429"/>
    </location>
</feature>
<gene>
    <name evidence="7" type="ORF">C1O66_17935</name>
</gene>
<dbReference type="Pfam" id="PF07690">
    <property type="entry name" value="MFS_1"/>
    <property type="match status" value="1"/>
</dbReference>
<accession>A0A2N8L0I6</accession>
<dbReference type="SUPFAM" id="SSF103473">
    <property type="entry name" value="MFS general substrate transporter"/>
    <property type="match status" value="1"/>
</dbReference>
<evidence type="ECO:0000256" key="3">
    <source>
        <dbReference type="ARBA" id="ARBA00022692"/>
    </source>
</evidence>
<dbReference type="InterPro" id="IPR011701">
    <property type="entry name" value="MFS"/>
</dbReference>
<dbReference type="OrthoDB" id="9812189at2"/>
<feature type="transmembrane region" description="Helical" evidence="6">
    <location>
        <begin position="545"/>
        <end position="568"/>
    </location>
</feature>
<name>A0A2N8L0I6_9BURK</name>
<keyword evidence="5 6" id="KW-0472">Membrane</keyword>
<feature type="transmembrane region" description="Helical" evidence="6">
    <location>
        <begin position="144"/>
        <end position="171"/>
    </location>
</feature>
<evidence type="ECO:0000313" key="8">
    <source>
        <dbReference type="Proteomes" id="UP000235916"/>
    </source>
</evidence>
<dbReference type="Proteomes" id="UP000235916">
    <property type="component" value="Unassembled WGS sequence"/>
</dbReference>
<comment type="caution">
    <text evidence="7">The sequence shown here is derived from an EMBL/GenBank/DDBJ whole genome shotgun (WGS) entry which is preliminary data.</text>
</comment>
<feature type="transmembrane region" description="Helical" evidence="6">
    <location>
        <begin position="83"/>
        <end position="102"/>
    </location>
</feature>